<feature type="transmembrane region" description="Helical" evidence="1">
    <location>
        <begin position="174"/>
        <end position="193"/>
    </location>
</feature>
<evidence type="ECO:0000313" key="3">
    <source>
        <dbReference type="Proteomes" id="UP000688137"/>
    </source>
</evidence>
<keyword evidence="3" id="KW-1185">Reference proteome</keyword>
<accession>A0A8S1NKJ7</accession>
<evidence type="ECO:0000256" key="1">
    <source>
        <dbReference type="SAM" id="Phobius"/>
    </source>
</evidence>
<organism evidence="2 3">
    <name type="scientific">Paramecium primaurelia</name>
    <dbReference type="NCBI Taxonomy" id="5886"/>
    <lineage>
        <taxon>Eukaryota</taxon>
        <taxon>Sar</taxon>
        <taxon>Alveolata</taxon>
        <taxon>Ciliophora</taxon>
        <taxon>Intramacronucleata</taxon>
        <taxon>Oligohymenophorea</taxon>
        <taxon>Peniculida</taxon>
        <taxon>Parameciidae</taxon>
        <taxon>Paramecium</taxon>
    </lineage>
</organism>
<sequence length="246" mass="29014">MQSLYQMSPKSTSKNRQQFQTCFDYNESPFLSPKVESFEQHKYRVRTLKPRTFLDGDLARVSKSRNVLCTNTNECIKCKGEKGSLAIKLCNCLDTYYHIICILDYANLHPKLGLNLFRCQNCNDYFPIQINEKLSISNLNTKEKFVFLMSFSLFFSLITLEIMVIALFELEHMDLILLIILIIIELLVLLIIISKFYHLCYLIEYDIKEFKLGQEYDQSQLELFTLKIVKQLQYKRAKRVILNQEP</sequence>
<protein>
    <submittedName>
        <fullName evidence="2">Uncharacterized protein</fullName>
    </submittedName>
</protein>
<keyword evidence="1" id="KW-0812">Transmembrane</keyword>
<dbReference type="Proteomes" id="UP000688137">
    <property type="component" value="Unassembled WGS sequence"/>
</dbReference>
<feature type="transmembrane region" description="Helical" evidence="1">
    <location>
        <begin position="145"/>
        <end position="168"/>
    </location>
</feature>
<reference evidence="2" key="1">
    <citation type="submission" date="2021-01" db="EMBL/GenBank/DDBJ databases">
        <authorList>
            <consortium name="Genoscope - CEA"/>
            <person name="William W."/>
        </authorList>
    </citation>
    <scope>NUCLEOTIDE SEQUENCE</scope>
</reference>
<name>A0A8S1NKJ7_PARPR</name>
<gene>
    <name evidence="2" type="ORF">PPRIM_AZ9-3.1.T0870053</name>
</gene>
<keyword evidence="1" id="KW-1133">Transmembrane helix</keyword>
<comment type="caution">
    <text evidence="2">The sequence shown here is derived from an EMBL/GenBank/DDBJ whole genome shotgun (WGS) entry which is preliminary data.</text>
</comment>
<dbReference type="EMBL" id="CAJJDM010000090">
    <property type="protein sequence ID" value="CAD8090946.1"/>
    <property type="molecule type" value="Genomic_DNA"/>
</dbReference>
<dbReference type="OMA" id="FDYNESP"/>
<keyword evidence="1" id="KW-0472">Membrane</keyword>
<dbReference type="AlphaFoldDB" id="A0A8S1NKJ7"/>
<proteinExistence type="predicted"/>
<evidence type="ECO:0000313" key="2">
    <source>
        <dbReference type="EMBL" id="CAD8090946.1"/>
    </source>
</evidence>